<organism evidence="1 2">
    <name type="scientific">Musa balbisiana</name>
    <name type="common">Banana</name>
    <dbReference type="NCBI Taxonomy" id="52838"/>
    <lineage>
        <taxon>Eukaryota</taxon>
        <taxon>Viridiplantae</taxon>
        <taxon>Streptophyta</taxon>
        <taxon>Embryophyta</taxon>
        <taxon>Tracheophyta</taxon>
        <taxon>Spermatophyta</taxon>
        <taxon>Magnoliopsida</taxon>
        <taxon>Liliopsida</taxon>
        <taxon>Zingiberales</taxon>
        <taxon>Musaceae</taxon>
        <taxon>Musa</taxon>
    </lineage>
</organism>
<reference evidence="1 2" key="1">
    <citation type="journal article" date="2019" name="Nat. Plants">
        <title>Genome sequencing of Musa balbisiana reveals subgenome evolution and function divergence in polyploid bananas.</title>
        <authorList>
            <person name="Yao X."/>
        </authorList>
    </citation>
    <scope>NUCLEOTIDE SEQUENCE [LARGE SCALE GENOMIC DNA]</scope>
    <source>
        <strain evidence="2">cv. DH-PKW</strain>
        <tissue evidence="1">Leaves</tissue>
    </source>
</reference>
<dbReference type="Proteomes" id="UP000317650">
    <property type="component" value="Chromosome 8"/>
</dbReference>
<comment type="caution">
    <text evidence="1">The sequence shown here is derived from an EMBL/GenBank/DDBJ whole genome shotgun (WGS) entry which is preliminary data.</text>
</comment>
<accession>A0A4S8K0I7</accession>
<dbReference type="EMBL" id="PYDT01000002">
    <property type="protein sequence ID" value="THU68186.1"/>
    <property type="molecule type" value="Genomic_DNA"/>
</dbReference>
<evidence type="ECO:0000313" key="1">
    <source>
        <dbReference type="EMBL" id="THU68186.1"/>
    </source>
</evidence>
<evidence type="ECO:0000313" key="2">
    <source>
        <dbReference type="Proteomes" id="UP000317650"/>
    </source>
</evidence>
<name>A0A4S8K0I7_MUSBA</name>
<proteinExistence type="predicted"/>
<keyword evidence="2" id="KW-1185">Reference proteome</keyword>
<gene>
    <name evidence="1" type="ORF">C4D60_Mb08t01260</name>
</gene>
<protein>
    <submittedName>
        <fullName evidence="1">Uncharacterized protein</fullName>
    </submittedName>
</protein>
<sequence>MLVRRQRHVVRRGKRGMRRVLVVERRRRLHGIRWHGLGVRWGKRGKRGVVVLKVALRVNPLLLLLRLMLRGNRRRGRRRRWIVVWMVVRRRRRRRRGMGSVAAADAVDRDLHHLLLR</sequence>
<dbReference type="AlphaFoldDB" id="A0A4S8K0I7"/>